<evidence type="ECO:0000256" key="1">
    <source>
        <dbReference type="ARBA" id="ARBA00000085"/>
    </source>
</evidence>
<evidence type="ECO:0000256" key="5">
    <source>
        <dbReference type="ARBA" id="ARBA00022777"/>
    </source>
</evidence>
<dbReference type="Proteomes" id="UP001600943">
    <property type="component" value="Unassembled WGS sequence"/>
</dbReference>
<accession>A0ABQ0BA88</accession>
<dbReference type="SMART" id="SM00062">
    <property type="entry name" value="PBPb"/>
    <property type="match status" value="2"/>
</dbReference>
<dbReference type="InterPro" id="IPR001789">
    <property type="entry name" value="Sig_transdc_resp-reg_receiver"/>
</dbReference>
<evidence type="ECO:0000256" key="4">
    <source>
        <dbReference type="ARBA" id="ARBA00022553"/>
    </source>
</evidence>
<dbReference type="InterPro" id="IPR003594">
    <property type="entry name" value="HATPase_dom"/>
</dbReference>
<dbReference type="EC" id="2.7.13.3" evidence="2"/>
<evidence type="ECO:0000256" key="6">
    <source>
        <dbReference type="ARBA" id="ARBA00023012"/>
    </source>
</evidence>
<dbReference type="Gene3D" id="1.10.287.130">
    <property type="match status" value="1"/>
</dbReference>
<dbReference type="PANTHER" id="PTHR43719">
    <property type="entry name" value="TWO-COMPONENT HISTIDINE KINASE"/>
    <property type="match status" value="1"/>
</dbReference>
<dbReference type="RefSeq" id="WP_390405621.1">
    <property type="nucleotide sequence ID" value="NZ_BAABYW010000001.1"/>
</dbReference>
<comment type="function">
    <text evidence="7">May play the central regulatory role in sporulation. It may be an element of the effector pathway responsible for the activation of sporulation genes in response to nutritional stress. Spo0A may act in concert with spo0H (a sigma factor) to control the expression of some genes that are critical to the sporulation process.</text>
</comment>
<dbReference type="InterPro" id="IPR036097">
    <property type="entry name" value="HisK_dim/P_sf"/>
</dbReference>
<dbReference type="Pfam" id="PF02518">
    <property type="entry name" value="HATPase_c"/>
    <property type="match status" value="1"/>
</dbReference>
<dbReference type="EMBL" id="BAABYW010000001">
    <property type="protein sequence ID" value="GAA6408354.1"/>
    <property type="molecule type" value="Genomic_DNA"/>
</dbReference>
<dbReference type="CDD" id="cd16922">
    <property type="entry name" value="HATPase_EvgS-ArcB-TorS-like"/>
    <property type="match status" value="1"/>
</dbReference>
<keyword evidence="9" id="KW-1133">Transmembrane helix</keyword>
<proteinExistence type="predicted"/>
<dbReference type="Gene3D" id="3.40.50.2300">
    <property type="match status" value="1"/>
</dbReference>
<dbReference type="InterPro" id="IPR001638">
    <property type="entry name" value="Solute-binding_3/MltF_N"/>
</dbReference>
<keyword evidence="5" id="KW-0808">Transferase</keyword>
<dbReference type="PRINTS" id="PR00344">
    <property type="entry name" value="BCTRLSENSOR"/>
</dbReference>
<evidence type="ECO:0000256" key="7">
    <source>
        <dbReference type="ARBA" id="ARBA00024867"/>
    </source>
</evidence>
<keyword evidence="5" id="KW-0418">Kinase</keyword>
<dbReference type="InterPro" id="IPR005467">
    <property type="entry name" value="His_kinase_dom"/>
</dbReference>
<keyword evidence="13" id="KW-1185">Reference proteome</keyword>
<keyword evidence="6" id="KW-0902">Two-component regulatory system</keyword>
<dbReference type="InterPro" id="IPR011006">
    <property type="entry name" value="CheY-like_superfamily"/>
</dbReference>
<feature type="domain" description="Histidine kinase" evidence="10">
    <location>
        <begin position="572"/>
        <end position="793"/>
    </location>
</feature>
<comment type="caution">
    <text evidence="12">The sequence shown here is derived from an EMBL/GenBank/DDBJ whole genome shotgun (WGS) entry which is preliminary data.</text>
</comment>
<dbReference type="InterPro" id="IPR036890">
    <property type="entry name" value="HATPase_C_sf"/>
</dbReference>
<name>A0ABQ0BA88_9FIRM</name>
<evidence type="ECO:0000256" key="3">
    <source>
        <dbReference type="ARBA" id="ARBA00018672"/>
    </source>
</evidence>
<reference evidence="12 13" key="1">
    <citation type="submission" date="2024-04" db="EMBL/GenBank/DDBJ databases">
        <title>Defined microbial consortia suppress multidrug-resistant proinflammatory Enterobacteriaceae via ecological control.</title>
        <authorList>
            <person name="Furuichi M."/>
            <person name="Kawaguchi T."/>
            <person name="Pust M."/>
            <person name="Yasuma K."/>
            <person name="Plichta D."/>
            <person name="Hasegawa N."/>
            <person name="Ohya T."/>
            <person name="Bhattarai S."/>
            <person name="Sasajima S."/>
            <person name="Aoto Y."/>
            <person name="Tuganbaev T."/>
            <person name="Yaginuma M."/>
            <person name="Ueda M."/>
            <person name="Okahashi N."/>
            <person name="Amafuji K."/>
            <person name="Kiridooshi Y."/>
            <person name="Sugita K."/>
            <person name="Strazar M."/>
            <person name="Skelly A."/>
            <person name="Suda W."/>
            <person name="Hattori M."/>
            <person name="Nakamoto N."/>
            <person name="Caballero S."/>
            <person name="Norman J."/>
            <person name="Olle B."/>
            <person name="Tanoue T."/>
            <person name="Arita M."/>
            <person name="Bucci V."/>
            <person name="Atarashi K."/>
            <person name="Xavier R."/>
            <person name="Honda K."/>
        </authorList>
    </citation>
    <scope>NUCLEOTIDE SEQUENCE [LARGE SCALE GENOMIC DNA]</scope>
    <source>
        <strain evidence="13">k04-0078-D8-1</strain>
    </source>
</reference>
<feature type="transmembrane region" description="Helical" evidence="9">
    <location>
        <begin position="524"/>
        <end position="543"/>
    </location>
</feature>
<dbReference type="InterPro" id="IPR004358">
    <property type="entry name" value="Sig_transdc_His_kin-like_C"/>
</dbReference>
<feature type="domain" description="Response regulatory" evidence="11">
    <location>
        <begin position="817"/>
        <end position="938"/>
    </location>
</feature>
<evidence type="ECO:0000256" key="8">
    <source>
        <dbReference type="PROSITE-ProRule" id="PRU00169"/>
    </source>
</evidence>
<dbReference type="Pfam" id="PF00497">
    <property type="entry name" value="SBP_bac_3"/>
    <property type="match status" value="2"/>
</dbReference>
<dbReference type="InterPro" id="IPR050956">
    <property type="entry name" value="2C_system_His_kinase"/>
</dbReference>
<evidence type="ECO:0000259" key="11">
    <source>
        <dbReference type="PROSITE" id="PS50110"/>
    </source>
</evidence>
<dbReference type="SUPFAM" id="SSF47384">
    <property type="entry name" value="Homodimeric domain of signal transducing histidine kinase"/>
    <property type="match status" value="1"/>
</dbReference>
<dbReference type="CDD" id="cd00082">
    <property type="entry name" value="HisKA"/>
    <property type="match status" value="1"/>
</dbReference>
<feature type="modified residue" description="4-aspartylphosphate" evidence="8">
    <location>
        <position position="869"/>
    </location>
</feature>
<dbReference type="CDD" id="cd17546">
    <property type="entry name" value="REC_hyHK_CKI1_RcsC-like"/>
    <property type="match status" value="1"/>
</dbReference>
<dbReference type="Gene3D" id="3.30.565.10">
    <property type="entry name" value="Histidine kinase-like ATPase, C-terminal domain"/>
    <property type="match status" value="1"/>
</dbReference>
<evidence type="ECO:0000313" key="12">
    <source>
        <dbReference type="EMBL" id="GAA6408354.1"/>
    </source>
</evidence>
<dbReference type="Gene3D" id="3.40.190.10">
    <property type="entry name" value="Periplasmic binding protein-like II"/>
    <property type="match status" value="4"/>
</dbReference>
<evidence type="ECO:0000313" key="13">
    <source>
        <dbReference type="Proteomes" id="UP001600943"/>
    </source>
</evidence>
<dbReference type="Pfam" id="PF00072">
    <property type="entry name" value="Response_reg"/>
    <property type="match status" value="1"/>
</dbReference>
<gene>
    <name evidence="12" type="ORF">K040078D81_24710</name>
</gene>
<dbReference type="PROSITE" id="PS50109">
    <property type="entry name" value="HIS_KIN"/>
    <property type="match status" value="1"/>
</dbReference>
<evidence type="ECO:0000259" key="10">
    <source>
        <dbReference type="PROSITE" id="PS50109"/>
    </source>
</evidence>
<evidence type="ECO:0000256" key="9">
    <source>
        <dbReference type="SAM" id="Phobius"/>
    </source>
</evidence>
<keyword evidence="9" id="KW-0472">Membrane</keyword>
<dbReference type="Pfam" id="PF00512">
    <property type="entry name" value="HisKA"/>
    <property type="match status" value="1"/>
</dbReference>
<sequence length="941" mass="104815">MWNMQWYKTGMKLITGCLLFLFVFQCGTLDLYAEETAWVNSKETEEKIIRVAFPEVKGFSETDQNGKRSGLVVDYLNEVSKYTNWKYEYIEGDSGELLQMLKNGQADLMGGMFYSESLEGIYDYPEYNMGYNYGVLFALKDNKSVREWDLDSLNGKTIGVYANATDKIERLQRYLDFNNVKCKYRYYEPSEVLDDGLYPFLESGEVDLLLGNELEADGTYRIVAKFQAQPYYFATTKGNKEVLDGLNHALARITDNIPTFYEEHYDTSEDGQQNTQIWLTQEEQKYIRESKPIKVAVIPGSHPFFCIDDEDSHDGIIPNILDEVGKTTGLSFTYVYADTYDEMLELVKEGKADFAGCFYDTEEEALEQGLALSVPYSTFTNIIVKNKFVTYPAKGLTAVALKGRKLPDSLGAEKVIYCSTPEEGIQMVGKRKADYMYGLSTYLEQAIQSQHFADISVLTLNGLNSKVSFALSRPVSPDLLAVLNKAIGSLSSQQREEIINQNLISVANGEINFESLLYSKPEQVIMILAVILGLIIISVIFIARYKIRNAVITGELQKAEAANEAKTIFLSKMSHEIRTPMNAIVGLSELAAGHEETPPKIKDYLTKIQASSDYMLSLVNDILDMSRIENGKMILTPEKFSMDCLLDDIYSMIQSLADVKKITCILDKQVCHDNLIADAVRLKQVLVNLAGNAVKFTSSGGQVELIVHEMSSDGISAHFRFCVKDNGIGIAPEAQARIFQVFEQAGTSTAKSAGTGLGLPISKSIIEQMGSAIHLKSKPGEGCEFSFELDMDLCGEKEPLSPWRENSGEDNYLKGVRILLAEDNLLNAEIATELLTEQGAVVETAENGQEAINCFNESMAGYYQLILMDIQMPVKNGLEAAMEIRSGAHPDAGTIPIVAMTANSFKEDMEAAKNAGMNGFIPKPVDVRHLYRVLHGILKNK</sequence>
<protein>
    <recommendedName>
        <fullName evidence="3">Stage 0 sporulation protein A homolog</fullName>
        <ecNumber evidence="2">2.7.13.3</ecNumber>
    </recommendedName>
</protein>
<organism evidence="12 13">
    <name type="scientific">Blautia hominis</name>
    <dbReference type="NCBI Taxonomy" id="2025493"/>
    <lineage>
        <taxon>Bacteria</taxon>
        <taxon>Bacillati</taxon>
        <taxon>Bacillota</taxon>
        <taxon>Clostridia</taxon>
        <taxon>Lachnospirales</taxon>
        <taxon>Lachnospiraceae</taxon>
        <taxon>Blautia</taxon>
    </lineage>
</organism>
<dbReference type="SMART" id="SM00388">
    <property type="entry name" value="HisKA"/>
    <property type="match status" value="1"/>
</dbReference>
<dbReference type="InterPro" id="IPR003661">
    <property type="entry name" value="HisK_dim/P_dom"/>
</dbReference>
<keyword evidence="4 8" id="KW-0597">Phosphoprotein</keyword>
<evidence type="ECO:0000256" key="2">
    <source>
        <dbReference type="ARBA" id="ARBA00012438"/>
    </source>
</evidence>
<keyword evidence="9" id="KW-0812">Transmembrane</keyword>
<dbReference type="PANTHER" id="PTHR43719:SF28">
    <property type="entry name" value="PEROXIDE STRESS-ACTIVATED HISTIDINE KINASE MAK1-RELATED"/>
    <property type="match status" value="1"/>
</dbReference>
<dbReference type="SMART" id="SM00387">
    <property type="entry name" value="HATPase_c"/>
    <property type="match status" value="1"/>
</dbReference>
<dbReference type="SUPFAM" id="SSF52172">
    <property type="entry name" value="CheY-like"/>
    <property type="match status" value="1"/>
</dbReference>
<dbReference type="SUPFAM" id="SSF53850">
    <property type="entry name" value="Periplasmic binding protein-like II"/>
    <property type="match status" value="2"/>
</dbReference>
<dbReference type="SUPFAM" id="SSF55874">
    <property type="entry name" value="ATPase domain of HSP90 chaperone/DNA topoisomerase II/histidine kinase"/>
    <property type="match status" value="1"/>
</dbReference>
<comment type="catalytic activity">
    <reaction evidence="1">
        <text>ATP + protein L-histidine = ADP + protein N-phospho-L-histidine.</text>
        <dbReference type="EC" id="2.7.13.3"/>
    </reaction>
</comment>
<dbReference type="SMART" id="SM00448">
    <property type="entry name" value="REC"/>
    <property type="match status" value="1"/>
</dbReference>
<dbReference type="PROSITE" id="PS50110">
    <property type="entry name" value="RESPONSE_REGULATORY"/>
    <property type="match status" value="1"/>
</dbReference>